<organism evidence="1">
    <name type="scientific">Amblyomma americanum</name>
    <name type="common">Lone star tick</name>
    <dbReference type="NCBI Taxonomy" id="6943"/>
    <lineage>
        <taxon>Eukaryota</taxon>
        <taxon>Metazoa</taxon>
        <taxon>Ecdysozoa</taxon>
        <taxon>Arthropoda</taxon>
        <taxon>Chelicerata</taxon>
        <taxon>Arachnida</taxon>
        <taxon>Acari</taxon>
        <taxon>Parasitiformes</taxon>
        <taxon>Ixodida</taxon>
        <taxon>Ixodoidea</taxon>
        <taxon>Ixodidae</taxon>
        <taxon>Amblyomminae</taxon>
        <taxon>Amblyomma</taxon>
    </lineage>
</organism>
<protein>
    <submittedName>
        <fullName evidence="1">Uncharacterized protein</fullName>
    </submittedName>
</protein>
<evidence type="ECO:0000313" key="1">
    <source>
        <dbReference type="EMBL" id="JAG91854.1"/>
    </source>
</evidence>
<dbReference type="EMBL" id="GBZX01000886">
    <property type="protein sequence ID" value="JAG91854.1"/>
    <property type="molecule type" value="mRNA"/>
</dbReference>
<accession>A0A0C9S3U0</accession>
<dbReference type="AlphaFoldDB" id="A0A0C9S3U0"/>
<name>A0A0C9S3U0_AMBAM</name>
<proteinExistence type="evidence at transcript level"/>
<sequence>MLQARLTFSVAVSYCVCVLRVSWVCCCCFADISLWKRSKLNGSDVAFSLCNLDVKCMHDLCVILCLFRLWWCRISQETNENGRNLGFQAPTEDILDSAKRTLSFTRSVSSRS</sequence>
<reference evidence="1" key="1">
    <citation type="journal article" date="2015" name="PLoS ONE">
        <title>An Insight into the Sialome of the Lone Star Tick, Amblyomma americanum, with a Glimpse on Its Time Dependent Gene Expression.</title>
        <authorList>
            <person name="Karim S."/>
            <person name="Ribeiro J.M."/>
        </authorList>
    </citation>
    <scope>NUCLEOTIDE SEQUENCE</scope>
    <source>
        <tissue evidence="1">Salivary gland</tissue>
    </source>
</reference>